<keyword evidence="7" id="KW-0963">Cytoplasm</keyword>
<sequence length="541" mass="61886">MDDLQELQSYVASANEAIEINLVRPGKSPGSAEYIDEEPFHPNFTYEIFGQDEAIFGYKGLDIKLTFRAYDLRPALEVRFKDKFKPIGETEAMDVEGPLRKFLPESAFGKNQAFVEGELVADESVSEWKPPGVQLTSYRHEGKKYEIWQSNLVDPKARSIFENGKILIPMNIEGGTCQELEGEDMDWTLERWKVFFLYEVTSSHRAPYVLTGFATSYRIWVFPTPQFLSQINANSSTGPLYPTDVYPPPTAPPHPSSEPPTFDAVKYSPLKAPSRERISQFVILPPFQGRSHGSRLYNCLMRTFRADPYVVEVTVEDPNENFDDLRDWCDIAYLRTDPDFAALSVPTELPPDALKPDGPAPADLILAPATVDALRRKHRVAPRQFARVAEMHLLSKIPRLHRSAARISRKEKSSHPMDRVFFFWRLLVKTRIYAQNADQMADMEREERLEKVEAAMENVLGEYEEKLEGAERRRTRMRDAGEDEEMAEAEPAAGQRRKRVVEDDEETDEENGEGQGKQEGRLTVEDRGKRTKSEEKRVRTV</sequence>
<dbReference type="Pfam" id="PF10394">
    <property type="entry name" value="Hat1_N"/>
    <property type="match status" value="1"/>
</dbReference>
<keyword evidence="14" id="KW-1185">Reference proteome</keyword>
<dbReference type="PIRSF" id="PIRSF038084">
    <property type="entry name" value="HAT-B_cat"/>
    <property type="match status" value="1"/>
</dbReference>
<dbReference type="InterPro" id="IPR017380">
    <property type="entry name" value="Hist_AcTrfase_B-typ_cat-su"/>
</dbReference>
<feature type="binding site" evidence="9">
    <location>
        <position position="319"/>
    </location>
    <ligand>
        <name>acetyl-CoA</name>
        <dbReference type="ChEBI" id="CHEBI:57288"/>
    </ligand>
</feature>
<name>A0A6A6NXQ0_9PEZI</name>
<feature type="active site" description="Proton donor/acceptor" evidence="8">
    <location>
        <position position="316"/>
    </location>
</feature>
<dbReference type="GO" id="GO:0031509">
    <property type="term" value="P:subtelomeric heterochromatin formation"/>
    <property type="evidence" value="ECO:0007669"/>
    <property type="project" value="InterPro"/>
</dbReference>
<dbReference type="Gene3D" id="3.90.360.10">
    <property type="entry name" value="Histone acetyl transferase 1 (HAT1), N-terminal domain"/>
    <property type="match status" value="1"/>
</dbReference>
<evidence type="ECO:0000313" key="14">
    <source>
        <dbReference type="Proteomes" id="UP000799766"/>
    </source>
</evidence>
<reference evidence="13" key="1">
    <citation type="journal article" date="2020" name="Stud. Mycol.">
        <title>101 Dothideomycetes genomes: a test case for predicting lifestyles and emergence of pathogens.</title>
        <authorList>
            <person name="Haridas S."/>
            <person name="Albert R."/>
            <person name="Binder M."/>
            <person name="Bloem J."/>
            <person name="Labutti K."/>
            <person name="Salamov A."/>
            <person name="Andreopoulos B."/>
            <person name="Baker S."/>
            <person name="Barry K."/>
            <person name="Bills G."/>
            <person name="Bluhm B."/>
            <person name="Cannon C."/>
            <person name="Castanera R."/>
            <person name="Culley D."/>
            <person name="Daum C."/>
            <person name="Ezra D."/>
            <person name="Gonzalez J."/>
            <person name="Henrissat B."/>
            <person name="Kuo A."/>
            <person name="Liang C."/>
            <person name="Lipzen A."/>
            <person name="Lutzoni F."/>
            <person name="Magnuson J."/>
            <person name="Mondo S."/>
            <person name="Nolan M."/>
            <person name="Ohm R."/>
            <person name="Pangilinan J."/>
            <person name="Park H.-J."/>
            <person name="Ramirez L."/>
            <person name="Alfaro M."/>
            <person name="Sun H."/>
            <person name="Tritt A."/>
            <person name="Yoshinaga Y."/>
            <person name="Zwiers L.-H."/>
            <person name="Turgeon B."/>
            <person name="Goodwin S."/>
            <person name="Spatafora J."/>
            <person name="Crous P."/>
            <person name="Grigoriev I."/>
        </authorList>
    </citation>
    <scope>NUCLEOTIDE SEQUENCE</scope>
    <source>
        <strain evidence="13">ATCC 16933</strain>
    </source>
</reference>
<evidence type="ECO:0000256" key="5">
    <source>
        <dbReference type="ARBA" id="ARBA00023315"/>
    </source>
</evidence>
<feature type="site" description="Interaction with histone H4 N-terminus" evidence="10">
    <location>
        <position position="192"/>
    </location>
</feature>
<dbReference type="GO" id="GO:0000781">
    <property type="term" value="C:chromosome, telomeric region"/>
    <property type="evidence" value="ECO:0007669"/>
    <property type="project" value="GOC"/>
</dbReference>
<dbReference type="InterPro" id="IPR037113">
    <property type="entry name" value="Hat1_N_sf"/>
</dbReference>
<comment type="subcellular location">
    <subcellularLocation>
        <location evidence="7">Cytoplasm</location>
    </subcellularLocation>
    <subcellularLocation>
        <location evidence="7">Nucleus</location>
    </subcellularLocation>
</comment>
<accession>A0A6A6NXQ0</accession>
<dbReference type="PANTHER" id="PTHR12046">
    <property type="entry name" value="HISTONE ACETYLTRANSFERASE TYPE B CATALYTIC SUBUNIT"/>
    <property type="match status" value="1"/>
</dbReference>
<dbReference type="EC" id="2.3.1.48" evidence="2 7"/>
<feature type="domain" description="Histone acetyl transferase HAT1 N-terminal" evidence="12">
    <location>
        <begin position="10"/>
        <end position="173"/>
    </location>
</feature>
<dbReference type="OrthoDB" id="10253098at2759"/>
<keyword evidence="7" id="KW-0539">Nucleus</keyword>
<comment type="subunit">
    <text evidence="7">Component of the HAT-B complex composed of at least HAT1 and HAT2. The HAT-B complex binds to histone H4 tail.</text>
</comment>
<evidence type="ECO:0000256" key="10">
    <source>
        <dbReference type="PIRSR" id="PIRSR038084-3"/>
    </source>
</evidence>
<dbReference type="GO" id="GO:0005634">
    <property type="term" value="C:nucleus"/>
    <property type="evidence" value="ECO:0007669"/>
    <property type="project" value="UniProtKB-SubCell"/>
</dbReference>
<dbReference type="EMBL" id="MU001683">
    <property type="protein sequence ID" value="KAF2456481.1"/>
    <property type="molecule type" value="Genomic_DNA"/>
</dbReference>
<evidence type="ECO:0000256" key="8">
    <source>
        <dbReference type="PIRSR" id="PIRSR038084-1"/>
    </source>
</evidence>
<dbReference type="Gene3D" id="3.40.630.30">
    <property type="match status" value="1"/>
</dbReference>
<evidence type="ECO:0000256" key="6">
    <source>
        <dbReference type="ARBA" id="ARBA00048017"/>
    </source>
</evidence>
<feature type="binding site" evidence="9">
    <location>
        <begin position="281"/>
        <end position="283"/>
    </location>
    <ligand>
        <name>acetyl-CoA</name>
        <dbReference type="ChEBI" id="CHEBI:57288"/>
    </ligand>
</feature>
<gene>
    <name evidence="13" type="ORF">BDY21DRAFT_347297</name>
</gene>
<evidence type="ECO:0000256" key="9">
    <source>
        <dbReference type="PIRSR" id="PIRSR038084-2"/>
    </source>
</evidence>
<evidence type="ECO:0000256" key="2">
    <source>
        <dbReference type="ARBA" id="ARBA00013184"/>
    </source>
</evidence>
<comment type="function">
    <text evidence="7">Catalytic component of the histone acetylase B (HAT-B) complex. Has intrinsic substrate specificity that modifies lysine in recognition sequence GXGKXG. Involved in DNA double-strand break repair.</text>
</comment>
<keyword evidence="5 7" id="KW-0012">Acyltransferase</keyword>
<proteinExistence type="inferred from homology"/>
<dbReference type="GO" id="GO:0005737">
    <property type="term" value="C:cytoplasm"/>
    <property type="evidence" value="ECO:0007669"/>
    <property type="project" value="UniProtKB-SubCell"/>
</dbReference>
<comment type="catalytic activity">
    <reaction evidence="6 7">
        <text>L-lysyl-[protein] + acetyl-CoA = N(6)-acetyl-L-lysyl-[protein] + CoA + H(+)</text>
        <dbReference type="Rhea" id="RHEA:45948"/>
        <dbReference type="Rhea" id="RHEA-COMP:9752"/>
        <dbReference type="Rhea" id="RHEA-COMP:10731"/>
        <dbReference type="ChEBI" id="CHEBI:15378"/>
        <dbReference type="ChEBI" id="CHEBI:29969"/>
        <dbReference type="ChEBI" id="CHEBI:57287"/>
        <dbReference type="ChEBI" id="CHEBI:57288"/>
        <dbReference type="ChEBI" id="CHEBI:61930"/>
        <dbReference type="EC" id="2.3.1.48"/>
    </reaction>
</comment>
<dbReference type="GO" id="GO:0004402">
    <property type="term" value="F:histone acetyltransferase activity"/>
    <property type="evidence" value="ECO:0007669"/>
    <property type="project" value="UniProtKB-UniRule"/>
</dbReference>
<feature type="compositionally biased region" description="Acidic residues" evidence="11">
    <location>
        <begin position="502"/>
        <end position="512"/>
    </location>
</feature>
<dbReference type="InterPro" id="IPR016181">
    <property type="entry name" value="Acyl_CoA_acyltransferase"/>
</dbReference>
<feature type="binding site" evidence="9">
    <location>
        <begin position="288"/>
        <end position="294"/>
    </location>
    <ligand>
        <name>acetyl-CoA</name>
        <dbReference type="ChEBI" id="CHEBI:57288"/>
    </ligand>
</feature>
<dbReference type="InterPro" id="IPR019467">
    <property type="entry name" value="Hat1_N"/>
</dbReference>
<dbReference type="SUPFAM" id="SSF55729">
    <property type="entry name" value="Acyl-CoA N-acyltransferases (Nat)"/>
    <property type="match status" value="1"/>
</dbReference>
<evidence type="ECO:0000256" key="1">
    <source>
        <dbReference type="ARBA" id="ARBA00010543"/>
    </source>
</evidence>
<organism evidence="13 14">
    <name type="scientific">Lineolata rhizophorae</name>
    <dbReference type="NCBI Taxonomy" id="578093"/>
    <lineage>
        <taxon>Eukaryota</taxon>
        <taxon>Fungi</taxon>
        <taxon>Dikarya</taxon>
        <taxon>Ascomycota</taxon>
        <taxon>Pezizomycotina</taxon>
        <taxon>Dothideomycetes</taxon>
        <taxon>Dothideomycetes incertae sedis</taxon>
        <taxon>Lineolatales</taxon>
        <taxon>Lineolataceae</taxon>
        <taxon>Lineolata</taxon>
    </lineage>
</organism>
<dbReference type="AlphaFoldDB" id="A0A6A6NXQ0"/>
<evidence type="ECO:0000256" key="7">
    <source>
        <dbReference type="PIRNR" id="PIRNR038084"/>
    </source>
</evidence>
<dbReference type="Proteomes" id="UP000799766">
    <property type="component" value="Unassembled WGS sequence"/>
</dbReference>
<evidence type="ECO:0000313" key="13">
    <source>
        <dbReference type="EMBL" id="KAF2456481.1"/>
    </source>
</evidence>
<feature type="region of interest" description="Disordered" evidence="11">
    <location>
        <begin position="466"/>
        <end position="541"/>
    </location>
</feature>
<feature type="compositionally biased region" description="Basic and acidic residues" evidence="11">
    <location>
        <begin position="516"/>
        <end position="541"/>
    </location>
</feature>
<evidence type="ECO:0000259" key="12">
    <source>
        <dbReference type="Pfam" id="PF10394"/>
    </source>
</evidence>
<evidence type="ECO:0000256" key="3">
    <source>
        <dbReference type="ARBA" id="ARBA00021268"/>
    </source>
</evidence>
<evidence type="ECO:0000256" key="11">
    <source>
        <dbReference type="SAM" id="MobiDB-lite"/>
    </source>
</evidence>
<feature type="compositionally biased region" description="Basic and acidic residues" evidence="11">
    <location>
        <begin position="466"/>
        <end position="480"/>
    </location>
</feature>
<keyword evidence="4 7" id="KW-0808">Transferase</keyword>
<evidence type="ECO:0000256" key="4">
    <source>
        <dbReference type="ARBA" id="ARBA00022679"/>
    </source>
</evidence>
<protein>
    <recommendedName>
        <fullName evidence="3 7">Histone acetyltransferase type B catalytic subunit</fullName>
        <ecNumber evidence="2 7">2.3.1.48</ecNumber>
    </recommendedName>
</protein>
<comment type="similarity">
    <text evidence="1 7">Belongs to the HAT1 family.</text>
</comment>